<reference evidence="1" key="1">
    <citation type="submission" date="2022-04" db="EMBL/GenBank/DDBJ databases">
        <title>Emergence of ST220 Acinetobacter pittii strain in bloodstream infection, which co-producing chromosomal NDM-1 and OXA-820 carbapenemases.</title>
        <authorList>
            <person name="Tian C."/>
            <person name="Xing M."/>
            <person name="Fu L."/>
            <person name="Xia D."/>
        </authorList>
    </citation>
    <scope>NUCLEOTIDE SEQUENCE</scope>
    <source>
        <strain evidence="1">TCM</strain>
    </source>
</reference>
<evidence type="ECO:0000313" key="2">
    <source>
        <dbReference type="Proteomes" id="UP001055514"/>
    </source>
</evidence>
<evidence type="ECO:0000313" key="1">
    <source>
        <dbReference type="EMBL" id="USU93821.1"/>
    </source>
</evidence>
<dbReference type="AlphaFoldDB" id="A0AAE9S7N9"/>
<dbReference type="RefSeq" id="WP_126117709.1">
    <property type="nucleotide sequence ID" value="NZ_CP029610.1"/>
</dbReference>
<name>A0AAE9S7N9_ACIPI</name>
<dbReference type="Proteomes" id="UP001055514">
    <property type="component" value="Chromosome"/>
</dbReference>
<protein>
    <submittedName>
        <fullName evidence="1">Uncharacterized protein</fullName>
    </submittedName>
</protein>
<organism evidence="1 2">
    <name type="scientific">Acinetobacter pittii</name>
    <name type="common">Acinetobacter genomosp. 3</name>
    <dbReference type="NCBI Taxonomy" id="48296"/>
    <lineage>
        <taxon>Bacteria</taxon>
        <taxon>Pseudomonadati</taxon>
        <taxon>Pseudomonadota</taxon>
        <taxon>Gammaproteobacteria</taxon>
        <taxon>Moraxellales</taxon>
        <taxon>Moraxellaceae</taxon>
        <taxon>Acinetobacter</taxon>
        <taxon>Acinetobacter calcoaceticus/baumannii complex</taxon>
    </lineage>
</organism>
<proteinExistence type="predicted"/>
<accession>A0AAE9S7N9</accession>
<gene>
    <name evidence="1" type="ORF">MWH18_15930</name>
</gene>
<dbReference type="EMBL" id="CP095407">
    <property type="protein sequence ID" value="USU93821.1"/>
    <property type="molecule type" value="Genomic_DNA"/>
</dbReference>
<sequence length="219" mass="24605">MNAQIKIASVNTEENMNLWNQVFITDPLAVKPITGKAYKGSSPKPYWLIEQATRVFGPAGYGWGHDIINQGFQQCGPEDMIHWAIVEFWYMKGDQRCAVQQMGGTKAMYKTNNGKMIVDEDAPKKSVTDALVKAMSSIGFAGDIFSGRWDDSKYQQEAYDHHHNPQPTDADFHSALKDIELAANRKALGEIYKRFVGTQYQKEIETQCGAKSDKEGWSA</sequence>